<gene>
    <name evidence="2" type="ORF">RIF29_26721</name>
</gene>
<name>A0AAN9ENZ2_CROPI</name>
<evidence type="ECO:0000313" key="3">
    <source>
        <dbReference type="Proteomes" id="UP001372338"/>
    </source>
</evidence>
<feature type="domain" description="Reverse transcriptase zinc-binding" evidence="1">
    <location>
        <begin position="131"/>
        <end position="218"/>
    </location>
</feature>
<reference evidence="2 3" key="1">
    <citation type="submission" date="2024-01" db="EMBL/GenBank/DDBJ databases">
        <title>The genomes of 5 underutilized Papilionoideae crops provide insights into root nodulation and disease resistanc.</title>
        <authorList>
            <person name="Yuan L."/>
        </authorList>
    </citation>
    <scope>NUCLEOTIDE SEQUENCE [LARGE SCALE GENOMIC DNA]</scope>
    <source>
        <strain evidence="2">ZHUSHIDOU_FW_LH</strain>
        <tissue evidence="2">Leaf</tissue>
    </source>
</reference>
<keyword evidence="3" id="KW-1185">Reference proteome</keyword>
<sequence>MPKDDNALVFIDASLRQGIGAGVSFLAIEAGGNFMAVGASLLHERSGAKIAEALGLIWASETIQKFGISHAHIWINFPTVKDVCENGRWNLNSLYSWIPNEVKQLILSVPVPISPSCSDVIRWSESIDGIYTARTAYLWLGQHVNEWDTSNNNSWIWNSNIPAKTQRLIWLATKNVVPTNSLRYSRGLSTTMHCTRCSHVNETIFHCFRDCPHAKEVWMRIGMLDKSSFLSNNLVKWLQHQITSEYFHLFSAGL</sequence>
<dbReference type="Pfam" id="PF13966">
    <property type="entry name" value="zf-RVT"/>
    <property type="match status" value="1"/>
</dbReference>
<dbReference type="Proteomes" id="UP001372338">
    <property type="component" value="Unassembled WGS sequence"/>
</dbReference>
<comment type="caution">
    <text evidence="2">The sequence shown here is derived from an EMBL/GenBank/DDBJ whole genome shotgun (WGS) entry which is preliminary data.</text>
</comment>
<dbReference type="AlphaFoldDB" id="A0AAN9ENZ2"/>
<proteinExistence type="predicted"/>
<dbReference type="EMBL" id="JAYWIO010000005">
    <property type="protein sequence ID" value="KAK7260569.1"/>
    <property type="molecule type" value="Genomic_DNA"/>
</dbReference>
<evidence type="ECO:0000259" key="1">
    <source>
        <dbReference type="Pfam" id="PF13966"/>
    </source>
</evidence>
<organism evidence="2 3">
    <name type="scientific">Crotalaria pallida</name>
    <name type="common">Smooth rattlebox</name>
    <name type="synonym">Crotalaria striata</name>
    <dbReference type="NCBI Taxonomy" id="3830"/>
    <lineage>
        <taxon>Eukaryota</taxon>
        <taxon>Viridiplantae</taxon>
        <taxon>Streptophyta</taxon>
        <taxon>Embryophyta</taxon>
        <taxon>Tracheophyta</taxon>
        <taxon>Spermatophyta</taxon>
        <taxon>Magnoliopsida</taxon>
        <taxon>eudicotyledons</taxon>
        <taxon>Gunneridae</taxon>
        <taxon>Pentapetalae</taxon>
        <taxon>rosids</taxon>
        <taxon>fabids</taxon>
        <taxon>Fabales</taxon>
        <taxon>Fabaceae</taxon>
        <taxon>Papilionoideae</taxon>
        <taxon>50 kb inversion clade</taxon>
        <taxon>genistoids sensu lato</taxon>
        <taxon>core genistoids</taxon>
        <taxon>Crotalarieae</taxon>
        <taxon>Crotalaria</taxon>
    </lineage>
</organism>
<evidence type="ECO:0000313" key="2">
    <source>
        <dbReference type="EMBL" id="KAK7260569.1"/>
    </source>
</evidence>
<accession>A0AAN9ENZ2</accession>
<dbReference type="InterPro" id="IPR026960">
    <property type="entry name" value="RVT-Znf"/>
</dbReference>
<protein>
    <recommendedName>
        <fullName evidence="1">Reverse transcriptase zinc-binding domain-containing protein</fullName>
    </recommendedName>
</protein>